<organism evidence="2 3">
    <name type="scientific">Echinococcus granulosus</name>
    <name type="common">Hydatid tapeworm</name>
    <dbReference type="NCBI Taxonomy" id="6210"/>
    <lineage>
        <taxon>Eukaryota</taxon>
        <taxon>Metazoa</taxon>
        <taxon>Spiralia</taxon>
        <taxon>Lophotrochozoa</taxon>
        <taxon>Platyhelminthes</taxon>
        <taxon>Cestoda</taxon>
        <taxon>Eucestoda</taxon>
        <taxon>Cyclophyllidea</taxon>
        <taxon>Taeniidae</taxon>
        <taxon>Echinococcus</taxon>
        <taxon>Echinococcus granulosus group</taxon>
    </lineage>
</organism>
<gene>
    <name evidence="2" type="ORF">EGR_04317</name>
</gene>
<evidence type="ECO:0000313" key="3">
    <source>
        <dbReference type="Proteomes" id="UP000019149"/>
    </source>
</evidence>
<dbReference type="GeneID" id="36340032"/>
<dbReference type="Proteomes" id="UP000019149">
    <property type="component" value="Unassembled WGS sequence"/>
</dbReference>
<dbReference type="CTD" id="36340032"/>
<dbReference type="InterPro" id="IPR013783">
    <property type="entry name" value="Ig-like_fold"/>
</dbReference>
<dbReference type="InterPro" id="IPR036116">
    <property type="entry name" value="FN3_sf"/>
</dbReference>
<dbReference type="EMBL" id="APAU02000026">
    <property type="protein sequence ID" value="EUB60878.1"/>
    <property type="molecule type" value="Genomic_DNA"/>
</dbReference>
<dbReference type="AlphaFoldDB" id="W6UII6"/>
<accession>W6UII6</accession>
<evidence type="ECO:0000313" key="2">
    <source>
        <dbReference type="EMBL" id="EUB60878.1"/>
    </source>
</evidence>
<dbReference type="RefSeq" id="XP_024352074.1">
    <property type="nucleotide sequence ID" value="XM_024493566.1"/>
</dbReference>
<dbReference type="PROSITE" id="PS50853">
    <property type="entry name" value="FN3"/>
    <property type="match status" value="2"/>
</dbReference>
<dbReference type="Gene3D" id="2.60.40.10">
    <property type="entry name" value="Immunoglobulins"/>
    <property type="match status" value="1"/>
</dbReference>
<feature type="domain" description="Fibronectin type-III" evidence="1">
    <location>
        <begin position="70"/>
        <end position="161"/>
    </location>
</feature>
<reference evidence="2 3" key="1">
    <citation type="journal article" date="2013" name="Nat. Genet.">
        <title>The genome of the hydatid tapeworm Echinococcus granulosus.</title>
        <authorList>
            <person name="Zheng H."/>
            <person name="Zhang W."/>
            <person name="Zhang L."/>
            <person name="Zhang Z."/>
            <person name="Li J."/>
            <person name="Lu G."/>
            <person name="Zhu Y."/>
            <person name="Wang Y."/>
            <person name="Huang Y."/>
            <person name="Liu J."/>
            <person name="Kang H."/>
            <person name="Chen J."/>
            <person name="Wang L."/>
            <person name="Chen A."/>
            <person name="Yu S."/>
            <person name="Gao Z."/>
            <person name="Jin L."/>
            <person name="Gu W."/>
            <person name="Wang Z."/>
            <person name="Zhao L."/>
            <person name="Shi B."/>
            <person name="Wen H."/>
            <person name="Lin R."/>
            <person name="Jones M.K."/>
            <person name="Brejova B."/>
            <person name="Vinar T."/>
            <person name="Zhao G."/>
            <person name="McManus D.P."/>
            <person name="Chen Z."/>
            <person name="Zhou Y."/>
            <person name="Wang S."/>
        </authorList>
    </citation>
    <scope>NUCLEOTIDE SEQUENCE [LARGE SCALE GENOMIC DNA]</scope>
</reference>
<proteinExistence type="predicted"/>
<comment type="caution">
    <text evidence="2">The sequence shown here is derived from an EMBL/GenBank/DDBJ whole genome shotgun (WGS) entry which is preliminary data.</text>
</comment>
<sequence length="298" mass="33038">MTGLLVQAIRRPWGCAHSYFMSTLISDAAEEHNNLVGRLDISCTSFLPISQEIEEEIKRQGSGLVHPPTASGGLHAEVQKNNSLLVFWHDPPKIDAANFLIKVWETQLPSNMLYEYVPASNSIGLLFKNLKAYTNYSVTVTDYQSGEWVALAAVSNHTFPEQPDAPSFSGSTADTLVVTIPQNWPNFFYTAEVLTAESDSLPSWRAVARNATANACRFEGLRANTGYRITLQNCSQTNPLLCSQKSNESHIFYTKPKELTTLYTVHVIACARGRSLKAHSHSTFSTCINYKVHSASFN</sequence>
<evidence type="ECO:0000259" key="1">
    <source>
        <dbReference type="PROSITE" id="PS50853"/>
    </source>
</evidence>
<dbReference type="SUPFAM" id="SSF49265">
    <property type="entry name" value="Fibronectin type III"/>
    <property type="match status" value="1"/>
</dbReference>
<protein>
    <recommendedName>
        <fullName evidence="1">Fibronectin type-III domain-containing protein</fullName>
    </recommendedName>
</protein>
<feature type="domain" description="Fibronectin type-III" evidence="1">
    <location>
        <begin position="162"/>
        <end position="257"/>
    </location>
</feature>
<dbReference type="InterPro" id="IPR003961">
    <property type="entry name" value="FN3_dom"/>
</dbReference>
<dbReference type="CDD" id="cd00063">
    <property type="entry name" value="FN3"/>
    <property type="match status" value="1"/>
</dbReference>
<keyword evidence="3" id="KW-1185">Reference proteome</keyword>
<dbReference type="KEGG" id="egl:EGR_04317"/>
<name>W6UII6_ECHGR</name>